<dbReference type="InterPro" id="IPR011333">
    <property type="entry name" value="SKP1/BTB/POZ_sf"/>
</dbReference>
<organism evidence="2 3">
    <name type="scientific">Cylindrobasidium torrendii FP15055 ss-10</name>
    <dbReference type="NCBI Taxonomy" id="1314674"/>
    <lineage>
        <taxon>Eukaryota</taxon>
        <taxon>Fungi</taxon>
        <taxon>Dikarya</taxon>
        <taxon>Basidiomycota</taxon>
        <taxon>Agaricomycotina</taxon>
        <taxon>Agaricomycetes</taxon>
        <taxon>Agaricomycetidae</taxon>
        <taxon>Agaricales</taxon>
        <taxon>Marasmiineae</taxon>
        <taxon>Physalacriaceae</taxon>
        <taxon>Cylindrobasidium</taxon>
    </lineage>
</organism>
<dbReference type="EMBL" id="KN880570">
    <property type="protein sequence ID" value="KIY65991.1"/>
    <property type="molecule type" value="Genomic_DNA"/>
</dbReference>
<dbReference type="Gene3D" id="3.30.710.10">
    <property type="entry name" value="Potassium Channel Kv1.1, Chain A"/>
    <property type="match status" value="1"/>
</dbReference>
<proteinExistence type="predicted"/>
<feature type="compositionally biased region" description="Basic residues" evidence="1">
    <location>
        <begin position="504"/>
        <end position="513"/>
    </location>
</feature>
<dbReference type="AlphaFoldDB" id="A0A0D7B8Z3"/>
<dbReference type="OrthoDB" id="6359816at2759"/>
<dbReference type="Proteomes" id="UP000054007">
    <property type="component" value="Unassembled WGS sequence"/>
</dbReference>
<gene>
    <name evidence="2" type="ORF">CYLTODRAFT_423871</name>
</gene>
<evidence type="ECO:0000313" key="2">
    <source>
        <dbReference type="EMBL" id="KIY65991.1"/>
    </source>
</evidence>
<dbReference type="STRING" id="1314674.A0A0D7B8Z3"/>
<evidence type="ECO:0000256" key="1">
    <source>
        <dbReference type="SAM" id="MobiDB-lite"/>
    </source>
</evidence>
<reference evidence="2 3" key="1">
    <citation type="journal article" date="2015" name="Fungal Genet. Biol.">
        <title>Evolution of novel wood decay mechanisms in Agaricales revealed by the genome sequences of Fistulina hepatica and Cylindrobasidium torrendii.</title>
        <authorList>
            <person name="Floudas D."/>
            <person name="Held B.W."/>
            <person name="Riley R."/>
            <person name="Nagy L.G."/>
            <person name="Koehler G."/>
            <person name="Ransdell A.S."/>
            <person name="Younus H."/>
            <person name="Chow J."/>
            <person name="Chiniquy J."/>
            <person name="Lipzen A."/>
            <person name="Tritt A."/>
            <person name="Sun H."/>
            <person name="Haridas S."/>
            <person name="LaButti K."/>
            <person name="Ohm R.A."/>
            <person name="Kues U."/>
            <person name="Blanchette R.A."/>
            <person name="Grigoriev I.V."/>
            <person name="Minto R.E."/>
            <person name="Hibbett D.S."/>
        </authorList>
    </citation>
    <scope>NUCLEOTIDE SEQUENCE [LARGE SCALE GENOMIC DNA]</scope>
    <source>
        <strain evidence="2 3">FP15055 ss-10</strain>
    </source>
</reference>
<feature type="region of interest" description="Disordered" evidence="1">
    <location>
        <begin position="491"/>
        <end position="513"/>
    </location>
</feature>
<accession>A0A0D7B8Z3</accession>
<evidence type="ECO:0000313" key="3">
    <source>
        <dbReference type="Proteomes" id="UP000054007"/>
    </source>
</evidence>
<sequence length="513" mass="57357">MQRVGLDSIVSQDPLTYQSVFSIPKAHFENPTSSIIQSDLSGLGWRFCLQTSPSSALDKDPHTHKAIVIFELDPWLIALLAASFSFVQPSCSFRIGEIWQTPLPSFDPVSSSQGSFYGSLHYQSTALWRNRTEKDGTILFITHVVLLRRTSLVLPTTKPHSRTSQVIADSISTGTFINTKVYLYSARAADGTVKKPKSFFASSAILARAKSEALDLHFSSHGFKDSGAIAIDIHRLPSSDLVASDYDYDSDSDLEDEDELESYIAPTLRQPTSNAIADDLDAQMSDGTPGYPRINSQYSRLGRVVFLRGTAARTWEAFQHYLYFDEITFAKLKSTYKNRKAARARFTERSCSPKSMYRFADQFGLDELKILAFNNLETQLSNANLATEAFSSFSSRYPEILDLEVARLTKNYNDDQIKTEVVSAVGRLAKGEDQLQTVLEKILKSMGGVSTPTTSSSSQPTRSKRIAKLEKRRTQAFEIEAVHRGVYCRVPDNFSDPVNPRRGLSARRSRRVQ</sequence>
<keyword evidence="3" id="KW-1185">Reference proteome</keyword>
<name>A0A0D7B8Z3_9AGAR</name>
<protein>
    <submittedName>
        <fullName evidence="2">Uncharacterized protein</fullName>
    </submittedName>
</protein>